<keyword evidence="3" id="KW-1185">Reference proteome</keyword>
<protein>
    <recommendedName>
        <fullName evidence="4">Xylose isomerase</fullName>
    </recommendedName>
</protein>
<dbReference type="EMBL" id="JACHDS010000001">
    <property type="protein sequence ID" value="MBB6171895.1"/>
    <property type="molecule type" value="Genomic_DNA"/>
</dbReference>
<evidence type="ECO:0000313" key="2">
    <source>
        <dbReference type="EMBL" id="MBB6171895.1"/>
    </source>
</evidence>
<dbReference type="InterPro" id="IPR036237">
    <property type="entry name" value="Xyl_isomerase-like_sf"/>
</dbReference>
<organism evidence="2 3">
    <name type="scientific">Nocardiopsis mwathae</name>
    <dbReference type="NCBI Taxonomy" id="1472723"/>
    <lineage>
        <taxon>Bacteria</taxon>
        <taxon>Bacillati</taxon>
        <taxon>Actinomycetota</taxon>
        <taxon>Actinomycetes</taxon>
        <taxon>Streptosporangiales</taxon>
        <taxon>Nocardiopsidaceae</taxon>
        <taxon>Nocardiopsis</taxon>
    </lineage>
</organism>
<dbReference type="SUPFAM" id="SSF51658">
    <property type="entry name" value="Xylose isomerase-like"/>
    <property type="match status" value="1"/>
</dbReference>
<dbReference type="Gene3D" id="3.20.20.150">
    <property type="entry name" value="Divalent-metal-dependent TIM barrel enzymes"/>
    <property type="match status" value="1"/>
</dbReference>
<comment type="caution">
    <text evidence="2">The sequence shown here is derived from an EMBL/GenBank/DDBJ whole genome shotgun (WGS) entry which is preliminary data.</text>
</comment>
<name>A0A7W9YGU1_9ACTN</name>
<proteinExistence type="predicted"/>
<feature type="region of interest" description="Disordered" evidence="1">
    <location>
        <begin position="51"/>
        <end position="100"/>
    </location>
</feature>
<gene>
    <name evidence="2" type="ORF">HNR23_001955</name>
</gene>
<reference evidence="2 3" key="1">
    <citation type="submission" date="2020-08" db="EMBL/GenBank/DDBJ databases">
        <title>Sequencing the genomes of 1000 actinobacteria strains.</title>
        <authorList>
            <person name="Klenk H.-P."/>
        </authorList>
    </citation>
    <scope>NUCLEOTIDE SEQUENCE [LARGE SCALE GENOMIC DNA]</scope>
    <source>
        <strain evidence="2 3">DSM 46659</strain>
    </source>
</reference>
<dbReference type="Proteomes" id="UP000546642">
    <property type="component" value="Unassembled WGS sequence"/>
</dbReference>
<evidence type="ECO:0000313" key="3">
    <source>
        <dbReference type="Proteomes" id="UP000546642"/>
    </source>
</evidence>
<accession>A0A7W9YGU1</accession>
<evidence type="ECO:0008006" key="4">
    <source>
        <dbReference type="Google" id="ProtNLM"/>
    </source>
</evidence>
<sequence length="100" mass="10334">MTDHRPTPQDRFSFGLWTVGWRGATTFGRPVRPPLDAVEAVHRLADLGAYGVTDPPGGCPGLKAGKESGSPRSGTGKAEPPLGGPAPPHHSDSATVAPSR</sequence>
<evidence type="ECO:0000256" key="1">
    <source>
        <dbReference type="SAM" id="MobiDB-lite"/>
    </source>
</evidence>
<dbReference type="AlphaFoldDB" id="A0A7W9YGU1"/>